<dbReference type="InterPro" id="IPR003594">
    <property type="entry name" value="HATPase_dom"/>
</dbReference>
<dbReference type="Proteomes" id="UP000321058">
    <property type="component" value="Unassembled WGS sequence"/>
</dbReference>
<reference evidence="11 12" key="1">
    <citation type="submission" date="2019-07" db="EMBL/GenBank/DDBJ databases">
        <title>Whole genome shotgun sequence of Reyranella soli NBRC 108950.</title>
        <authorList>
            <person name="Hosoyama A."/>
            <person name="Uohara A."/>
            <person name="Ohji S."/>
            <person name="Ichikawa N."/>
        </authorList>
    </citation>
    <scope>NUCLEOTIDE SEQUENCE [LARGE SCALE GENOMIC DNA]</scope>
    <source>
        <strain evidence="11 12">NBRC 108950</strain>
    </source>
</reference>
<accession>A0A512NI14</accession>
<dbReference type="SUPFAM" id="SSF47384">
    <property type="entry name" value="Homodimeric domain of signal transducing histidine kinase"/>
    <property type="match status" value="1"/>
</dbReference>
<dbReference type="SUPFAM" id="SSF52172">
    <property type="entry name" value="CheY-like"/>
    <property type="match status" value="1"/>
</dbReference>
<dbReference type="EMBL" id="BKAJ01000105">
    <property type="protein sequence ID" value="GEP58591.1"/>
    <property type="molecule type" value="Genomic_DNA"/>
</dbReference>
<evidence type="ECO:0000256" key="7">
    <source>
        <dbReference type="PROSITE-ProRule" id="PRU00169"/>
    </source>
</evidence>
<evidence type="ECO:0000256" key="4">
    <source>
        <dbReference type="ARBA" id="ARBA00022679"/>
    </source>
</evidence>
<dbReference type="SMART" id="SM00387">
    <property type="entry name" value="HATPase_c"/>
    <property type="match status" value="1"/>
</dbReference>
<dbReference type="RefSeq" id="WP_147153978.1">
    <property type="nucleotide sequence ID" value="NZ_BKAJ01000105.1"/>
</dbReference>
<keyword evidence="8" id="KW-1133">Transmembrane helix</keyword>
<dbReference type="PANTHER" id="PTHR43711">
    <property type="entry name" value="TWO-COMPONENT HISTIDINE KINASE"/>
    <property type="match status" value="1"/>
</dbReference>
<dbReference type="InterPro" id="IPR036890">
    <property type="entry name" value="HATPase_C_sf"/>
</dbReference>
<dbReference type="InterPro" id="IPR001789">
    <property type="entry name" value="Sig_transdc_resp-reg_receiver"/>
</dbReference>
<gene>
    <name evidence="11" type="ORF">RSO01_57570</name>
</gene>
<dbReference type="Pfam" id="PF00512">
    <property type="entry name" value="HisKA"/>
    <property type="match status" value="1"/>
</dbReference>
<keyword evidence="8" id="KW-0812">Transmembrane</keyword>
<evidence type="ECO:0000259" key="9">
    <source>
        <dbReference type="PROSITE" id="PS50109"/>
    </source>
</evidence>
<feature type="domain" description="Response regulatory" evidence="10">
    <location>
        <begin position="474"/>
        <end position="588"/>
    </location>
</feature>
<feature type="transmembrane region" description="Helical" evidence="8">
    <location>
        <begin position="125"/>
        <end position="144"/>
    </location>
</feature>
<feature type="transmembrane region" description="Helical" evidence="8">
    <location>
        <begin position="59"/>
        <end position="78"/>
    </location>
</feature>
<dbReference type="CDD" id="cd00156">
    <property type="entry name" value="REC"/>
    <property type="match status" value="1"/>
</dbReference>
<dbReference type="InterPro" id="IPR036097">
    <property type="entry name" value="HisK_dim/P_sf"/>
</dbReference>
<comment type="caution">
    <text evidence="11">The sequence shown here is derived from an EMBL/GenBank/DDBJ whole genome shotgun (WGS) entry which is preliminary data.</text>
</comment>
<dbReference type="SMART" id="SM00448">
    <property type="entry name" value="REC"/>
    <property type="match status" value="1"/>
</dbReference>
<evidence type="ECO:0000256" key="1">
    <source>
        <dbReference type="ARBA" id="ARBA00000085"/>
    </source>
</evidence>
<evidence type="ECO:0000259" key="10">
    <source>
        <dbReference type="PROSITE" id="PS50110"/>
    </source>
</evidence>
<dbReference type="Pfam" id="PF00072">
    <property type="entry name" value="Response_reg"/>
    <property type="match status" value="1"/>
</dbReference>
<feature type="transmembrane region" description="Helical" evidence="8">
    <location>
        <begin position="37"/>
        <end position="53"/>
    </location>
</feature>
<evidence type="ECO:0000256" key="3">
    <source>
        <dbReference type="ARBA" id="ARBA00022553"/>
    </source>
</evidence>
<dbReference type="InterPro" id="IPR005467">
    <property type="entry name" value="His_kinase_dom"/>
</dbReference>
<organism evidence="11 12">
    <name type="scientific">Reyranella soli</name>
    <dbReference type="NCBI Taxonomy" id="1230389"/>
    <lineage>
        <taxon>Bacteria</taxon>
        <taxon>Pseudomonadati</taxon>
        <taxon>Pseudomonadota</taxon>
        <taxon>Alphaproteobacteria</taxon>
        <taxon>Hyphomicrobiales</taxon>
        <taxon>Reyranellaceae</taxon>
        <taxon>Reyranella</taxon>
    </lineage>
</organism>
<evidence type="ECO:0000313" key="11">
    <source>
        <dbReference type="EMBL" id="GEP58591.1"/>
    </source>
</evidence>
<dbReference type="InterPro" id="IPR050736">
    <property type="entry name" value="Sensor_HK_Regulatory"/>
</dbReference>
<evidence type="ECO:0000256" key="5">
    <source>
        <dbReference type="ARBA" id="ARBA00022777"/>
    </source>
</evidence>
<feature type="transmembrane region" description="Helical" evidence="8">
    <location>
        <begin position="99"/>
        <end position="119"/>
    </location>
</feature>
<dbReference type="AlphaFoldDB" id="A0A512NI14"/>
<keyword evidence="4" id="KW-0808">Transferase</keyword>
<dbReference type="InterPro" id="IPR011006">
    <property type="entry name" value="CheY-like_superfamily"/>
</dbReference>
<dbReference type="PROSITE" id="PS50110">
    <property type="entry name" value="RESPONSE_REGULATORY"/>
    <property type="match status" value="1"/>
</dbReference>
<dbReference type="InterPro" id="IPR003661">
    <property type="entry name" value="HisK_dim/P_dom"/>
</dbReference>
<dbReference type="Pfam" id="PF02518">
    <property type="entry name" value="HATPase_c"/>
    <property type="match status" value="1"/>
</dbReference>
<comment type="catalytic activity">
    <reaction evidence="1">
        <text>ATP + protein L-histidine = ADP + protein N-phospho-L-histidine.</text>
        <dbReference type="EC" id="2.7.13.3"/>
    </reaction>
</comment>
<protein>
    <recommendedName>
        <fullName evidence="2">histidine kinase</fullName>
        <ecNumber evidence="2">2.7.13.3</ecNumber>
    </recommendedName>
</protein>
<dbReference type="PRINTS" id="PR00344">
    <property type="entry name" value="BCTRLSENSOR"/>
</dbReference>
<dbReference type="FunFam" id="3.30.565.10:FF:000049">
    <property type="entry name" value="Two-component sensor histidine kinase"/>
    <property type="match status" value="1"/>
</dbReference>
<dbReference type="PROSITE" id="PS50109">
    <property type="entry name" value="HIS_KIN"/>
    <property type="match status" value="1"/>
</dbReference>
<feature type="transmembrane region" description="Helical" evidence="8">
    <location>
        <begin position="174"/>
        <end position="195"/>
    </location>
</feature>
<feature type="domain" description="Histidine kinase" evidence="9">
    <location>
        <begin position="236"/>
        <end position="453"/>
    </location>
</feature>
<proteinExistence type="predicted"/>
<dbReference type="SUPFAM" id="SSF55874">
    <property type="entry name" value="ATPase domain of HSP90 chaperone/DNA topoisomerase II/histidine kinase"/>
    <property type="match status" value="1"/>
</dbReference>
<keyword evidence="12" id="KW-1185">Reference proteome</keyword>
<dbReference type="EC" id="2.7.13.3" evidence="2"/>
<dbReference type="GO" id="GO:0000155">
    <property type="term" value="F:phosphorelay sensor kinase activity"/>
    <property type="evidence" value="ECO:0007669"/>
    <property type="project" value="InterPro"/>
</dbReference>
<evidence type="ECO:0000256" key="2">
    <source>
        <dbReference type="ARBA" id="ARBA00012438"/>
    </source>
</evidence>
<keyword evidence="5" id="KW-0418">Kinase</keyword>
<name>A0A512NI14_9HYPH</name>
<keyword evidence="6" id="KW-0902">Two-component regulatory system</keyword>
<dbReference type="Gene3D" id="1.10.287.130">
    <property type="match status" value="1"/>
</dbReference>
<dbReference type="OrthoDB" id="9764438at2"/>
<dbReference type="SMART" id="SM00388">
    <property type="entry name" value="HisKA"/>
    <property type="match status" value="1"/>
</dbReference>
<dbReference type="PANTHER" id="PTHR43711:SF26">
    <property type="entry name" value="SENSOR HISTIDINE KINASE RCSC"/>
    <property type="match status" value="1"/>
</dbReference>
<feature type="modified residue" description="4-aspartylphosphate" evidence="7">
    <location>
        <position position="522"/>
    </location>
</feature>
<dbReference type="CDD" id="cd00082">
    <property type="entry name" value="HisKA"/>
    <property type="match status" value="1"/>
</dbReference>
<keyword evidence="3 7" id="KW-0597">Phosphoprotein</keyword>
<dbReference type="Gene3D" id="3.40.50.2300">
    <property type="match status" value="1"/>
</dbReference>
<evidence type="ECO:0000313" key="12">
    <source>
        <dbReference type="Proteomes" id="UP000321058"/>
    </source>
</evidence>
<evidence type="ECO:0000256" key="6">
    <source>
        <dbReference type="ARBA" id="ARBA00023012"/>
    </source>
</evidence>
<sequence>MWRKAAPTPDDAVAALDADRTILAEQLRVLYIEGQRLILTGVAAALILVWVLWDHVPHGILLGWLAAFGVYSLARAALARAFRRRAATDTDHRAWLRRVLWALAVGGSLWAVACFLFYVPERIEYQLFLVTMLLGAVVSGLVTLAVYLPAYLAFVTPFIAATAIRYGLGADPLHWGIALAAVVTFFLFINFARFIQNSFVEQLRLRMTLAERNRELAERNREVEHANLAKSRFLAVASHDLRQPLHALNLFAAQLNDQADPAERARLVDRIDAAIASMNELFNALLDMSKLDAGVLAPDIADFPVGHLLDRIETTFAAAASEKGLRLSVVPSRAWVRSDAILLERILLNLVSNAIRYTSSGGVVVGCRRRGDSVRIEVWDSGIGVAPDQQQSIFGEFYQVGAPVPDQGGGRRVGLGLGLSIVDGLGRLLGHPIDLVSRPGKGSRFAVSVPRAAVRQVAPVPTLEAISDPARDKLIVVIDDDALVLDGMRGLLQGWGCRVVTADSEKAALGGLAGQPNLVISDYFLANGTTGIDVIGRLRARFAAAIPAFLISGDTTSERMREAEASGLPLLHKPVTPMALRSMVNQLLR</sequence>
<dbReference type="Gene3D" id="3.30.565.10">
    <property type="entry name" value="Histidine kinase-like ATPase, C-terminal domain"/>
    <property type="match status" value="1"/>
</dbReference>
<keyword evidence="8" id="KW-0472">Membrane</keyword>
<dbReference type="InterPro" id="IPR004358">
    <property type="entry name" value="Sig_transdc_His_kin-like_C"/>
</dbReference>
<evidence type="ECO:0000256" key="8">
    <source>
        <dbReference type="SAM" id="Phobius"/>
    </source>
</evidence>